<dbReference type="RefSeq" id="WP_161013817.1">
    <property type="nucleotide sequence ID" value="NZ_WWCK01000003.1"/>
</dbReference>
<reference evidence="3 4" key="1">
    <citation type="submission" date="2019-12" db="EMBL/GenBank/DDBJ databases">
        <title>Novel species isolated from a subtropical stream in China.</title>
        <authorList>
            <person name="Lu H."/>
        </authorList>
    </citation>
    <scope>NUCLEOTIDE SEQUENCE [LARGE SCALE GENOMIC DNA]</scope>
    <source>
        <strain evidence="3 4">FT55W</strain>
    </source>
</reference>
<dbReference type="SUPFAM" id="SSF53474">
    <property type="entry name" value="alpha/beta-Hydrolases"/>
    <property type="match status" value="1"/>
</dbReference>
<feature type="signal peptide" evidence="1">
    <location>
        <begin position="1"/>
        <end position="22"/>
    </location>
</feature>
<proteinExistence type="predicted"/>
<organism evidence="3 4">
    <name type="scientific">Duganella rivi</name>
    <dbReference type="NCBI Taxonomy" id="2666083"/>
    <lineage>
        <taxon>Bacteria</taxon>
        <taxon>Pseudomonadati</taxon>
        <taxon>Pseudomonadota</taxon>
        <taxon>Betaproteobacteria</taxon>
        <taxon>Burkholderiales</taxon>
        <taxon>Oxalobacteraceae</taxon>
        <taxon>Telluria group</taxon>
        <taxon>Duganella</taxon>
    </lineage>
</organism>
<protein>
    <submittedName>
        <fullName evidence="3">Alpha/beta fold hydrolase</fullName>
    </submittedName>
</protein>
<dbReference type="Pfam" id="PF12697">
    <property type="entry name" value="Abhydrolase_6"/>
    <property type="match status" value="1"/>
</dbReference>
<keyword evidence="4" id="KW-1185">Reference proteome</keyword>
<dbReference type="InterPro" id="IPR052897">
    <property type="entry name" value="Sec-Metab_Biosynth_Hydrolase"/>
</dbReference>
<feature type="chain" id="PRO_5031474952" evidence="1">
    <location>
        <begin position="23"/>
        <end position="245"/>
    </location>
</feature>
<keyword evidence="3" id="KW-0378">Hydrolase</keyword>
<evidence type="ECO:0000259" key="2">
    <source>
        <dbReference type="Pfam" id="PF12697"/>
    </source>
</evidence>
<dbReference type="InterPro" id="IPR000073">
    <property type="entry name" value="AB_hydrolase_1"/>
</dbReference>
<dbReference type="AlphaFoldDB" id="A0A7X4GQE4"/>
<evidence type="ECO:0000313" key="4">
    <source>
        <dbReference type="Proteomes" id="UP000450012"/>
    </source>
</evidence>
<dbReference type="Proteomes" id="UP000450012">
    <property type="component" value="Unassembled WGS sequence"/>
</dbReference>
<keyword evidence="1" id="KW-0732">Signal</keyword>
<dbReference type="PANTHER" id="PTHR37017">
    <property type="entry name" value="AB HYDROLASE-1 DOMAIN-CONTAINING PROTEIN-RELATED"/>
    <property type="match status" value="1"/>
</dbReference>
<evidence type="ECO:0000256" key="1">
    <source>
        <dbReference type="SAM" id="SignalP"/>
    </source>
</evidence>
<dbReference type="InterPro" id="IPR029058">
    <property type="entry name" value="AB_hydrolase_fold"/>
</dbReference>
<dbReference type="PANTHER" id="PTHR37017:SF11">
    <property type="entry name" value="ESTERASE_LIPASE_THIOESTERASE DOMAIN-CONTAINING PROTEIN"/>
    <property type="match status" value="1"/>
</dbReference>
<gene>
    <name evidence="3" type="ORF">GTP45_10525</name>
</gene>
<feature type="domain" description="AB hydrolase-1" evidence="2">
    <location>
        <begin position="26"/>
        <end position="237"/>
    </location>
</feature>
<dbReference type="EMBL" id="WWCK01000003">
    <property type="protein sequence ID" value="MYM67265.1"/>
    <property type="molecule type" value="Genomic_DNA"/>
</dbReference>
<sequence>MNRFIAVAAIAVALMQAVPASAAKNVVLVHGAFADGSGWREVAEILEDKGYRVSVVQHPETSLDEDVLAVKRVLAAQDGPVVLVGHSYGGIVITQAGGDPKVTALVYVAAYAPEDGESAADLRQKMPPASTASKRTPDGYIQLDPAQFHQDFAADLPAKTARFMAISQVLPNASVFSTKVSNPAWKNKPSWGIVASEDRAINPALERFMYQRGGFAVTEVKASHAVYISRPKEVAAVIVEAASRN</sequence>
<dbReference type="Gene3D" id="3.40.50.1820">
    <property type="entry name" value="alpha/beta hydrolase"/>
    <property type="match status" value="1"/>
</dbReference>
<evidence type="ECO:0000313" key="3">
    <source>
        <dbReference type="EMBL" id="MYM67265.1"/>
    </source>
</evidence>
<name>A0A7X4GQE4_9BURK</name>
<dbReference type="GO" id="GO:0016787">
    <property type="term" value="F:hydrolase activity"/>
    <property type="evidence" value="ECO:0007669"/>
    <property type="project" value="UniProtKB-KW"/>
</dbReference>
<accession>A0A7X4GQE4</accession>
<comment type="caution">
    <text evidence="3">The sequence shown here is derived from an EMBL/GenBank/DDBJ whole genome shotgun (WGS) entry which is preliminary data.</text>
</comment>